<proteinExistence type="predicted"/>
<accession>A0AAE1DFM1</accession>
<reference evidence="1" key="1">
    <citation type="journal article" date="2023" name="G3 (Bethesda)">
        <title>A reference genome for the long-term kleptoplast-retaining sea slug Elysia crispata morphotype clarki.</title>
        <authorList>
            <person name="Eastman K.E."/>
            <person name="Pendleton A.L."/>
            <person name="Shaikh M.A."/>
            <person name="Suttiyut T."/>
            <person name="Ogas R."/>
            <person name="Tomko P."/>
            <person name="Gavelis G."/>
            <person name="Widhalm J.R."/>
            <person name="Wisecaver J.H."/>
        </authorList>
    </citation>
    <scope>NUCLEOTIDE SEQUENCE</scope>
    <source>
        <strain evidence="1">ECLA1</strain>
    </source>
</reference>
<dbReference type="Proteomes" id="UP001283361">
    <property type="component" value="Unassembled WGS sequence"/>
</dbReference>
<protein>
    <submittedName>
        <fullName evidence="1">Uncharacterized protein</fullName>
    </submittedName>
</protein>
<dbReference type="EMBL" id="JAWDGP010004118">
    <property type="protein sequence ID" value="KAK3767668.1"/>
    <property type="molecule type" value="Genomic_DNA"/>
</dbReference>
<evidence type="ECO:0000313" key="2">
    <source>
        <dbReference type="Proteomes" id="UP001283361"/>
    </source>
</evidence>
<comment type="caution">
    <text evidence="1">The sequence shown here is derived from an EMBL/GenBank/DDBJ whole genome shotgun (WGS) entry which is preliminary data.</text>
</comment>
<organism evidence="1 2">
    <name type="scientific">Elysia crispata</name>
    <name type="common">lettuce slug</name>
    <dbReference type="NCBI Taxonomy" id="231223"/>
    <lineage>
        <taxon>Eukaryota</taxon>
        <taxon>Metazoa</taxon>
        <taxon>Spiralia</taxon>
        <taxon>Lophotrochozoa</taxon>
        <taxon>Mollusca</taxon>
        <taxon>Gastropoda</taxon>
        <taxon>Heterobranchia</taxon>
        <taxon>Euthyneura</taxon>
        <taxon>Panpulmonata</taxon>
        <taxon>Sacoglossa</taxon>
        <taxon>Placobranchoidea</taxon>
        <taxon>Plakobranchidae</taxon>
        <taxon>Elysia</taxon>
    </lineage>
</organism>
<evidence type="ECO:0000313" key="1">
    <source>
        <dbReference type="EMBL" id="KAK3767668.1"/>
    </source>
</evidence>
<sequence length="90" mass="10206">MGICPLLYLKSRVKILELAMEPLIARSSVVQVDEVLVVTVCWCSDQQSLSKVVLKVVLLNSCENVMLQQPDQRKVWIIPNPCLFTAYRSD</sequence>
<dbReference type="AlphaFoldDB" id="A0AAE1DFM1"/>
<gene>
    <name evidence="1" type="ORF">RRG08_022703</name>
</gene>
<keyword evidence="2" id="KW-1185">Reference proteome</keyword>
<name>A0AAE1DFM1_9GAST</name>